<organism evidence="2 3">
    <name type="scientific">Dacryopinax primogenitus (strain DJM 731)</name>
    <name type="common">Brown rot fungus</name>
    <dbReference type="NCBI Taxonomy" id="1858805"/>
    <lineage>
        <taxon>Eukaryota</taxon>
        <taxon>Fungi</taxon>
        <taxon>Dikarya</taxon>
        <taxon>Basidiomycota</taxon>
        <taxon>Agaricomycotina</taxon>
        <taxon>Dacrymycetes</taxon>
        <taxon>Dacrymycetales</taxon>
        <taxon>Dacrymycetaceae</taxon>
        <taxon>Dacryopinax</taxon>
    </lineage>
</organism>
<dbReference type="Proteomes" id="UP000030653">
    <property type="component" value="Unassembled WGS sequence"/>
</dbReference>
<evidence type="ECO:0000313" key="2">
    <source>
        <dbReference type="EMBL" id="EJT99001.1"/>
    </source>
</evidence>
<accession>M5FZL1</accession>
<gene>
    <name evidence="2" type="ORF">DACRYDRAFT_56827</name>
</gene>
<dbReference type="HOGENOM" id="CLU_001305_0_1_1"/>
<dbReference type="OMA" id="RERCSNI"/>
<dbReference type="RefSeq" id="XP_040625899.1">
    <property type="nucleotide sequence ID" value="XM_040775399.1"/>
</dbReference>
<evidence type="ECO:0000259" key="1">
    <source>
        <dbReference type="Pfam" id="PF12770"/>
    </source>
</evidence>
<sequence length="1021" mass="114364">MGEELCSANGLKPKNRIDYLRACARAHALRFDGTTQATDAERAVQLVEEAESLPIDPSSVNSDLLIWHGRALFYLYEARGDFRRLQEAIRCLTCTLVELDDASGCRPLCLLFLSEAHRSRQDTLNERSEVEKILTYAEKAVALATSFDPRRPRYLNALAIALQRYSLSHSQEPTALHRAITVAQEALQCVREDDRRYTAVLTTTSNGLRNRYHLWGDYTDIDNCVQIQEKSLRLRPPQQKGYNAAVYNLCLSLIYRFRSNGSLHDIDRSIALMRERCSNIPSTLNMHANFVNILSVGFLERWYHFTALSDLQEALRLCKDVVEKMSGGGYLANVGVCYYELYLHDRKVEDLESAIDWMTKADARRESIYDIPEHLLAYGKAFISRAQLFHQCDDWKEGLKHLRSAVEHSPSGHKRRGQTLMALGSALLSSYKIEQNKDYLDESLQLLSDCLEHVASGVEKTKCCLLLADVLEESSTISKPPTYPSEIVTLLEQAASDSQALFADRFKAALKLASLAQENSLLEEAYRAYALAVSLLPRVAWLGYGRDMRLQELRSRAGTLAVDAAAAAIAVGRYDRALELLESGRGIFWRQLLQLRTEVDELQDTAPKLAQELQDVGRALEADVPSSGGSENEHLLQRHRRLAERWEQLVTEVRKLPGFEDFLQATKFSQLSEAAKDGPVIVINGSTTRVDAIILTPDHQNYHCALPGIQARLAIQLAEFLRHGLNVPKDQRGLSFMEYVVRSVLDRLRHTIVAPIRNALKSIYRDHLPRRIWLLPTGPFCLLPIHAAGFSSDASSGSDDIVCSYTATLGSLIRARKSLRNKHRDLRILAISQPSTPGQAPLVCSREETQIVRAIPFHANTTCLFGDEATVVRVCEQLRNADWVHLSCHGNSNAENPLLSSFRFFDGPLSLSDISKLRLPHADFAYLSACHTARPAGELPDESLHLASALQLAGFKSVIATQWGIADKDAPIVTKDVYEYIFADGQGDFRSSAEALHAAVMHLRRCGLPAIRWVPFVHLGM</sequence>
<dbReference type="GeneID" id="63690461"/>
<dbReference type="InterPro" id="IPR011990">
    <property type="entry name" value="TPR-like_helical_dom_sf"/>
</dbReference>
<dbReference type="EMBL" id="JH795871">
    <property type="protein sequence ID" value="EJT99001.1"/>
    <property type="molecule type" value="Genomic_DNA"/>
</dbReference>
<dbReference type="OrthoDB" id="9991317at2759"/>
<name>M5FZL1_DACPD</name>
<proteinExistence type="predicted"/>
<feature type="domain" description="CHAT" evidence="1">
    <location>
        <begin position="745"/>
        <end position="1020"/>
    </location>
</feature>
<dbReference type="Gene3D" id="1.25.40.10">
    <property type="entry name" value="Tetratricopeptide repeat domain"/>
    <property type="match status" value="2"/>
</dbReference>
<dbReference type="Pfam" id="PF12770">
    <property type="entry name" value="CHAT"/>
    <property type="match status" value="1"/>
</dbReference>
<dbReference type="SUPFAM" id="SSF48452">
    <property type="entry name" value="TPR-like"/>
    <property type="match status" value="1"/>
</dbReference>
<dbReference type="InterPro" id="IPR024983">
    <property type="entry name" value="CHAT_dom"/>
</dbReference>
<keyword evidence="3" id="KW-1185">Reference proteome</keyword>
<evidence type="ECO:0000313" key="3">
    <source>
        <dbReference type="Proteomes" id="UP000030653"/>
    </source>
</evidence>
<dbReference type="STRING" id="1858805.M5FZL1"/>
<reference evidence="2 3" key="1">
    <citation type="journal article" date="2012" name="Science">
        <title>The Paleozoic origin of enzymatic lignin decomposition reconstructed from 31 fungal genomes.</title>
        <authorList>
            <person name="Floudas D."/>
            <person name="Binder M."/>
            <person name="Riley R."/>
            <person name="Barry K."/>
            <person name="Blanchette R.A."/>
            <person name="Henrissat B."/>
            <person name="Martinez A.T."/>
            <person name="Otillar R."/>
            <person name="Spatafora J.W."/>
            <person name="Yadav J.S."/>
            <person name="Aerts A."/>
            <person name="Benoit I."/>
            <person name="Boyd A."/>
            <person name="Carlson A."/>
            <person name="Copeland A."/>
            <person name="Coutinho P.M."/>
            <person name="de Vries R.P."/>
            <person name="Ferreira P."/>
            <person name="Findley K."/>
            <person name="Foster B."/>
            <person name="Gaskell J."/>
            <person name="Glotzer D."/>
            <person name="Gorecki P."/>
            <person name="Heitman J."/>
            <person name="Hesse C."/>
            <person name="Hori C."/>
            <person name="Igarashi K."/>
            <person name="Jurgens J.A."/>
            <person name="Kallen N."/>
            <person name="Kersten P."/>
            <person name="Kohler A."/>
            <person name="Kuees U."/>
            <person name="Kumar T.K.A."/>
            <person name="Kuo A."/>
            <person name="LaButti K."/>
            <person name="Larrondo L.F."/>
            <person name="Lindquist E."/>
            <person name="Ling A."/>
            <person name="Lombard V."/>
            <person name="Lucas S."/>
            <person name="Lundell T."/>
            <person name="Martin R."/>
            <person name="McLaughlin D.J."/>
            <person name="Morgenstern I."/>
            <person name="Morin E."/>
            <person name="Murat C."/>
            <person name="Nagy L.G."/>
            <person name="Nolan M."/>
            <person name="Ohm R.A."/>
            <person name="Patyshakuliyeva A."/>
            <person name="Rokas A."/>
            <person name="Ruiz-Duenas F.J."/>
            <person name="Sabat G."/>
            <person name="Salamov A."/>
            <person name="Samejima M."/>
            <person name="Schmutz J."/>
            <person name="Slot J.C."/>
            <person name="St John F."/>
            <person name="Stenlid J."/>
            <person name="Sun H."/>
            <person name="Sun S."/>
            <person name="Syed K."/>
            <person name="Tsang A."/>
            <person name="Wiebenga A."/>
            <person name="Young D."/>
            <person name="Pisabarro A."/>
            <person name="Eastwood D.C."/>
            <person name="Martin F."/>
            <person name="Cullen D."/>
            <person name="Grigoriev I.V."/>
            <person name="Hibbett D.S."/>
        </authorList>
    </citation>
    <scope>NUCLEOTIDE SEQUENCE [LARGE SCALE GENOMIC DNA]</scope>
    <source>
        <strain evidence="2 3">DJM-731 SS1</strain>
    </source>
</reference>
<protein>
    <recommendedName>
        <fullName evidence="1">CHAT domain-containing protein</fullName>
    </recommendedName>
</protein>
<dbReference type="AlphaFoldDB" id="M5FZL1"/>